<sequence>MNTYLMPKRLLSSLQWLLLLLALGAIYQWQKRHLLDTGSEVSVTALPLLQGGTAELAEPGKPTLIYFFAPWCNICAVSIGNLDGLDHEQLNIKRVAMDYASLNDVAEFVEDNQVKGDILLGHEGLKQHFRVLGYPTYYLLDANNRIVASDMGYSSTIGLKVRQALAL</sequence>
<dbReference type="Proteomes" id="UP001501757">
    <property type="component" value="Unassembled WGS sequence"/>
</dbReference>
<evidence type="ECO:0000313" key="2">
    <source>
        <dbReference type="EMBL" id="GAA0347067.1"/>
    </source>
</evidence>
<dbReference type="Gene3D" id="3.40.30.10">
    <property type="entry name" value="Glutaredoxin"/>
    <property type="match status" value="1"/>
</dbReference>
<dbReference type="SUPFAM" id="SSF52833">
    <property type="entry name" value="Thioredoxin-like"/>
    <property type="match status" value="1"/>
</dbReference>
<protein>
    <recommendedName>
        <fullName evidence="1">Thioredoxin domain-containing protein</fullName>
    </recommendedName>
</protein>
<feature type="domain" description="Thioredoxin" evidence="1">
    <location>
        <begin position="35"/>
        <end position="167"/>
    </location>
</feature>
<evidence type="ECO:0000313" key="3">
    <source>
        <dbReference type="Proteomes" id="UP001501757"/>
    </source>
</evidence>
<dbReference type="EMBL" id="BAAAEI010000006">
    <property type="protein sequence ID" value="GAA0347067.1"/>
    <property type="molecule type" value="Genomic_DNA"/>
</dbReference>
<evidence type="ECO:0000259" key="1">
    <source>
        <dbReference type="PROSITE" id="PS51352"/>
    </source>
</evidence>
<dbReference type="CDD" id="cd02966">
    <property type="entry name" value="TlpA_like_family"/>
    <property type="match status" value="1"/>
</dbReference>
<proteinExistence type="predicted"/>
<dbReference type="InterPro" id="IPR036249">
    <property type="entry name" value="Thioredoxin-like_sf"/>
</dbReference>
<organism evidence="2 3">
    <name type="scientific">Bowmanella denitrificans</name>
    <dbReference type="NCBI Taxonomy" id="366582"/>
    <lineage>
        <taxon>Bacteria</taxon>
        <taxon>Pseudomonadati</taxon>
        <taxon>Pseudomonadota</taxon>
        <taxon>Gammaproteobacteria</taxon>
        <taxon>Alteromonadales</taxon>
        <taxon>Alteromonadaceae</taxon>
        <taxon>Bowmanella</taxon>
    </lineage>
</organism>
<dbReference type="Pfam" id="PF00578">
    <property type="entry name" value="AhpC-TSA"/>
    <property type="match status" value="1"/>
</dbReference>
<name>A0ABP3GMS6_9ALTE</name>
<dbReference type="PROSITE" id="PS51352">
    <property type="entry name" value="THIOREDOXIN_2"/>
    <property type="match status" value="1"/>
</dbReference>
<gene>
    <name evidence="2" type="ORF">GCM10009092_09380</name>
</gene>
<dbReference type="InterPro" id="IPR013766">
    <property type="entry name" value="Thioredoxin_domain"/>
</dbReference>
<accession>A0ABP3GMS6</accession>
<dbReference type="InterPro" id="IPR000866">
    <property type="entry name" value="AhpC/TSA"/>
</dbReference>
<reference evidence="3" key="1">
    <citation type="journal article" date="2019" name="Int. J. Syst. Evol. Microbiol.">
        <title>The Global Catalogue of Microorganisms (GCM) 10K type strain sequencing project: providing services to taxonomists for standard genome sequencing and annotation.</title>
        <authorList>
            <consortium name="The Broad Institute Genomics Platform"/>
            <consortium name="The Broad Institute Genome Sequencing Center for Infectious Disease"/>
            <person name="Wu L."/>
            <person name="Ma J."/>
        </authorList>
    </citation>
    <scope>NUCLEOTIDE SEQUENCE [LARGE SCALE GENOMIC DNA]</scope>
    <source>
        <strain evidence="3">JCM 13378</strain>
    </source>
</reference>
<comment type="caution">
    <text evidence="2">The sequence shown here is derived from an EMBL/GenBank/DDBJ whole genome shotgun (WGS) entry which is preliminary data.</text>
</comment>
<keyword evidence="3" id="KW-1185">Reference proteome</keyword>